<comment type="catalytic activity">
    <reaction evidence="17">
        <text>cholesteryl (9Z-octadecenoate) + H2O = cholesterol + (9Z)-octadecenoate + H(+)</text>
        <dbReference type="Rhea" id="RHEA:33875"/>
        <dbReference type="ChEBI" id="CHEBI:15377"/>
        <dbReference type="ChEBI" id="CHEBI:15378"/>
        <dbReference type="ChEBI" id="CHEBI:16113"/>
        <dbReference type="ChEBI" id="CHEBI:30823"/>
        <dbReference type="ChEBI" id="CHEBI:46898"/>
    </reaction>
    <physiologicalReaction direction="left-to-right" evidence="17">
        <dbReference type="Rhea" id="RHEA:33876"/>
    </physiologicalReaction>
</comment>
<dbReference type="PANTHER" id="PTHR43903">
    <property type="entry name" value="NEUROLIGIN"/>
    <property type="match status" value="1"/>
</dbReference>
<comment type="catalytic activity">
    <reaction evidence="16">
        <text>13-octadecanoyloxy-octadecanoate + H2O = 13-hydroxy-octadecanoate + octadecanoate + H(+)</text>
        <dbReference type="Rhea" id="RHEA:52084"/>
        <dbReference type="ChEBI" id="CHEBI:15377"/>
        <dbReference type="ChEBI" id="CHEBI:15378"/>
        <dbReference type="ChEBI" id="CHEBI:25629"/>
        <dbReference type="ChEBI" id="CHEBI:136304"/>
        <dbReference type="ChEBI" id="CHEBI:136335"/>
    </reaction>
    <physiologicalReaction direction="left-to-right" evidence="16">
        <dbReference type="Rhea" id="RHEA:52085"/>
    </physiologicalReaction>
</comment>
<comment type="catalytic activity">
    <reaction evidence="18">
        <text>9-hexadecanoyloxy-octadecanoate + H2O = 9-hydroxy-octadecanoate + hexadecanoate + H(+)</text>
        <dbReference type="Rhea" id="RHEA:52052"/>
        <dbReference type="ChEBI" id="CHEBI:7896"/>
        <dbReference type="ChEBI" id="CHEBI:15377"/>
        <dbReference type="ChEBI" id="CHEBI:15378"/>
        <dbReference type="ChEBI" id="CHEBI:83670"/>
        <dbReference type="ChEBI" id="CHEBI:136286"/>
    </reaction>
    <physiologicalReaction direction="left-to-right" evidence="18">
        <dbReference type="Rhea" id="RHEA:52053"/>
    </physiologicalReaction>
</comment>
<evidence type="ECO:0000313" key="40">
    <source>
        <dbReference type="Proteomes" id="UP000001593"/>
    </source>
</evidence>
<comment type="catalytic activity">
    <reaction evidence="1">
        <text>9-(9Z-hexadecenoyloxy)-octadecanoate + H2O = (9Z)-hexadecenoate + 9-hydroxy-octadecanoate + H(+)</text>
        <dbReference type="Rhea" id="RHEA:52068"/>
        <dbReference type="ChEBI" id="CHEBI:15377"/>
        <dbReference type="ChEBI" id="CHEBI:15378"/>
        <dbReference type="ChEBI" id="CHEBI:32372"/>
        <dbReference type="ChEBI" id="CHEBI:136286"/>
        <dbReference type="ChEBI" id="CHEBI:136309"/>
    </reaction>
    <physiologicalReaction direction="left-to-right" evidence="1">
        <dbReference type="Rhea" id="RHEA:52069"/>
    </physiologicalReaction>
</comment>
<keyword evidence="11" id="KW-0325">Glycoprotein</keyword>
<evidence type="ECO:0000256" key="6">
    <source>
        <dbReference type="ARBA" id="ARBA00022729"/>
    </source>
</evidence>
<proteinExistence type="inferred from homology"/>
<evidence type="ECO:0000256" key="4">
    <source>
        <dbReference type="ARBA" id="ARBA00022487"/>
    </source>
</evidence>
<comment type="catalytic activity">
    <reaction evidence="29">
        <text>a sterol ester + H2O = a sterol + a fatty acid + H(+)</text>
        <dbReference type="Rhea" id="RHEA:10100"/>
        <dbReference type="ChEBI" id="CHEBI:15377"/>
        <dbReference type="ChEBI" id="CHEBI:15378"/>
        <dbReference type="ChEBI" id="CHEBI:15889"/>
        <dbReference type="ChEBI" id="CHEBI:28868"/>
        <dbReference type="ChEBI" id="CHEBI:35915"/>
        <dbReference type="EC" id="3.1.1.13"/>
    </reaction>
    <physiologicalReaction direction="left-to-right" evidence="29">
        <dbReference type="Rhea" id="RHEA:10101"/>
    </physiologicalReaction>
</comment>
<evidence type="ECO:0000256" key="11">
    <source>
        <dbReference type="ARBA" id="ARBA00023180"/>
    </source>
</evidence>
<dbReference type="EMBL" id="DS469550">
    <property type="protein sequence ID" value="EDO43868.1"/>
    <property type="molecule type" value="Genomic_DNA"/>
</dbReference>
<keyword evidence="6 37" id="KW-0732">Signal</keyword>
<organism evidence="39 40">
    <name type="scientific">Nematostella vectensis</name>
    <name type="common">Starlet sea anemone</name>
    <dbReference type="NCBI Taxonomy" id="45351"/>
    <lineage>
        <taxon>Eukaryota</taxon>
        <taxon>Metazoa</taxon>
        <taxon>Cnidaria</taxon>
        <taxon>Anthozoa</taxon>
        <taxon>Hexacorallia</taxon>
        <taxon>Actiniaria</taxon>
        <taxon>Edwardsiidae</taxon>
        <taxon>Nematostella</taxon>
    </lineage>
</organism>
<comment type="catalytic activity">
    <reaction evidence="24">
        <text>13-(9Z-octadecenoyloxy)-octadecanoate + H2O = 13-hydroxy-octadecanoate + (9Z)-octadecenoate + H(+)</text>
        <dbReference type="Rhea" id="RHEA:52064"/>
        <dbReference type="ChEBI" id="CHEBI:15377"/>
        <dbReference type="ChEBI" id="CHEBI:15378"/>
        <dbReference type="ChEBI" id="CHEBI:30823"/>
        <dbReference type="ChEBI" id="CHEBI:136303"/>
        <dbReference type="ChEBI" id="CHEBI:136304"/>
    </reaction>
    <physiologicalReaction direction="left-to-right" evidence="24">
        <dbReference type="Rhea" id="RHEA:52065"/>
    </physiologicalReaction>
</comment>
<keyword evidence="5" id="KW-0964">Secreted</keyword>
<evidence type="ECO:0000256" key="31">
    <source>
        <dbReference type="ARBA" id="ARBA00067090"/>
    </source>
</evidence>
<evidence type="ECO:0000256" key="26">
    <source>
        <dbReference type="ARBA" id="ARBA00049428"/>
    </source>
</evidence>
<evidence type="ECO:0000256" key="35">
    <source>
        <dbReference type="ARBA" id="ARBA00080674"/>
    </source>
</evidence>
<evidence type="ECO:0000256" key="5">
    <source>
        <dbReference type="ARBA" id="ARBA00022525"/>
    </source>
</evidence>
<evidence type="ECO:0000256" key="20">
    <source>
        <dbReference type="ARBA" id="ARBA00048701"/>
    </source>
</evidence>
<dbReference type="GO" id="GO:0016042">
    <property type="term" value="P:lipid catabolic process"/>
    <property type="evidence" value="ECO:0007669"/>
    <property type="project" value="UniProtKB-KW"/>
</dbReference>
<dbReference type="GO" id="GO:0008126">
    <property type="term" value="F:acetylesterase activity"/>
    <property type="evidence" value="ECO:0007669"/>
    <property type="project" value="UniProtKB-EC"/>
</dbReference>
<evidence type="ECO:0000256" key="7">
    <source>
        <dbReference type="ARBA" id="ARBA00022801"/>
    </source>
</evidence>
<keyword evidence="40" id="KW-1185">Reference proteome</keyword>
<comment type="catalytic activity">
    <reaction evidence="25">
        <text>13-(9Z-hexadecenoyloxy)-octadecanoate + H2O = 13-hydroxy-octadecanoate + (9Z)-hexadecenoate + H(+)</text>
        <dbReference type="Rhea" id="RHEA:52076"/>
        <dbReference type="ChEBI" id="CHEBI:15377"/>
        <dbReference type="ChEBI" id="CHEBI:15378"/>
        <dbReference type="ChEBI" id="CHEBI:32372"/>
        <dbReference type="ChEBI" id="CHEBI:136304"/>
        <dbReference type="ChEBI" id="CHEBI:136315"/>
    </reaction>
    <physiologicalReaction direction="left-to-right" evidence="25">
        <dbReference type="Rhea" id="RHEA:52077"/>
    </physiologicalReaction>
</comment>
<evidence type="ECO:0000256" key="3">
    <source>
        <dbReference type="ARBA" id="ARBA00005964"/>
    </source>
</evidence>
<evidence type="ECO:0000256" key="8">
    <source>
        <dbReference type="ARBA" id="ARBA00022963"/>
    </source>
</evidence>
<feature type="signal peptide" evidence="37">
    <location>
        <begin position="1"/>
        <end position="24"/>
    </location>
</feature>
<evidence type="ECO:0000256" key="10">
    <source>
        <dbReference type="ARBA" id="ARBA00023157"/>
    </source>
</evidence>
<evidence type="ECO:0000256" key="32">
    <source>
        <dbReference type="ARBA" id="ARBA00070864"/>
    </source>
</evidence>
<dbReference type="PhylomeDB" id="A7RXL6"/>
<evidence type="ECO:0000256" key="21">
    <source>
        <dbReference type="ARBA" id="ARBA00048800"/>
    </source>
</evidence>
<gene>
    <name evidence="39" type="ORF">NEMVEDRAFT_v1g241380</name>
</gene>
<dbReference type="SMR" id="A7RXL6"/>
<evidence type="ECO:0000256" key="18">
    <source>
        <dbReference type="ARBA" id="ARBA00047863"/>
    </source>
</evidence>
<dbReference type="GO" id="GO:0004771">
    <property type="term" value="F:sterol ester esterase activity"/>
    <property type="evidence" value="ECO:0007669"/>
    <property type="project" value="UniProtKB-EC"/>
</dbReference>
<evidence type="ECO:0000259" key="38">
    <source>
        <dbReference type="Pfam" id="PF00135"/>
    </source>
</evidence>
<evidence type="ECO:0000256" key="9">
    <source>
        <dbReference type="ARBA" id="ARBA00023098"/>
    </source>
</evidence>
<dbReference type="OMA" id="GASKQWP"/>
<evidence type="ECO:0000256" key="25">
    <source>
        <dbReference type="ARBA" id="ARBA00049322"/>
    </source>
</evidence>
<dbReference type="ESTHER" id="nemve-a7rxl6">
    <property type="family name" value="Carb_B_Root"/>
</dbReference>
<evidence type="ECO:0000313" key="39">
    <source>
        <dbReference type="EMBL" id="EDO43868.1"/>
    </source>
</evidence>
<dbReference type="Pfam" id="PF00135">
    <property type="entry name" value="COesterase"/>
    <property type="match status" value="1"/>
</dbReference>
<dbReference type="InterPro" id="IPR002018">
    <property type="entry name" value="CarbesteraseB"/>
</dbReference>
<evidence type="ECO:0000256" key="17">
    <source>
        <dbReference type="ARBA" id="ARBA00047653"/>
    </source>
</evidence>
<dbReference type="Proteomes" id="UP000001593">
    <property type="component" value="Unassembled WGS sequence"/>
</dbReference>
<dbReference type="STRING" id="45351.A7RXL6"/>
<protein>
    <recommendedName>
        <fullName evidence="32">Bile salt-activated lipase</fullName>
        <ecNumber evidence="13">3.1.1.13</ecNumber>
        <ecNumber evidence="31">3.1.1.6</ecNumber>
    </recommendedName>
    <alternativeName>
        <fullName evidence="34">Bile salt-stimulated lipase</fullName>
    </alternativeName>
    <alternativeName>
        <fullName evidence="35">Carboxyl ester lipase</fullName>
    </alternativeName>
    <alternativeName>
        <fullName evidence="33">Cholesterol esterase</fullName>
    </alternativeName>
    <alternativeName>
        <fullName evidence="36">Pancreatic lysophospholipase</fullName>
    </alternativeName>
    <alternativeName>
        <fullName evidence="14">Sterol esterase</fullName>
    </alternativeName>
</protein>
<evidence type="ECO:0000256" key="37">
    <source>
        <dbReference type="SAM" id="SignalP"/>
    </source>
</evidence>
<dbReference type="GO" id="GO:0005576">
    <property type="term" value="C:extracellular region"/>
    <property type="evidence" value="ECO:0007669"/>
    <property type="project" value="UniProtKB-SubCell"/>
</dbReference>
<dbReference type="InterPro" id="IPR029058">
    <property type="entry name" value="AB_hydrolase_fold"/>
</dbReference>
<evidence type="ECO:0000256" key="13">
    <source>
        <dbReference type="ARBA" id="ARBA00039150"/>
    </source>
</evidence>
<evidence type="ECO:0000256" key="15">
    <source>
        <dbReference type="ARBA" id="ARBA00047368"/>
    </source>
</evidence>
<evidence type="ECO:0000256" key="2">
    <source>
        <dbReference type="ARBA" id="ARBA00004613"/>
    </source>
</evidence>
<evidence type="ECO:0000256" key="24">
    <source>
        <dbReference type="ARBA" id="ARBA00049296"/>
    </source>
</evidence>
<reference evidence="39 40" key="1">
    <citation type="journal article" date="2007" name="Science">
        <title>Sea anemone genome reveals ancestral eumetazoan gene repertoire and genomic organization.</title>
        <authorList>
            <person name="Putnam N.H."/>
            <person name="Srivastava M."/>
            <person name="Hellsten U."/>
            <person name="Dirks B."/>
            <person name="Chapman J."/>
            <person name="Salamov A."/>
            <person name="Terry A."/>
            <person name="Shapiro H."/>
            <person name="Lindquist E."/>
            <person name="Kapitonov V.V."/>
            <person name="Jurka J."/>
            <person name="Genikhovich G."/>
            <person name="Grigoriev I.V."/>
            <person name="Lucas S.M."/>
            <person name="Steele R.E."/>
            <person name="Finnerty J.R."/>
            <person name="Technau U."/>
            <person name="Martindale M.Q."/>
            <person name="Rokhsar D.S."/>
        </authorList>
    </citation>
    <scope>NUCLEOTIDE SEQUENCE [LARGE SCALE GENOMIC DNA]</scope>
    <source>
        <strain evidence="40">CH2 X CH6</strain>
    </source>
</reference>
<keyword evidence="9" id="KW-0443">Lipid metabolism</keyword>
<evidence type="ECO:0000256" key="19">
    <source>
        <dbReference type="ARBA" id="ARBA00048680"/>
    </source>
</evidence>
<dbReference type="HOGENOM" id="CLU_006586_13_2_1"/>
<evidence type="ECO:0000256" key="1">
    <source>
        <dbReference type="ARBA" id="ARBA00000923"/>
    </source>
</evidence>
<keyword evidence="4" id="KW-0719">Serine esterase</keyword>
<evidence type="ECO:0000256" key="14">
    <source>
        <dbReference type="ARBA" id="ARBA00042120"/>
    </source>
</evidence>
<accession>A7RXL6</accession>
<comment type="catalytic activity">
    <reaction evidence="15">
        <text>12-hexadecanoyloxy-octadecanoate + H2O = 12-hydroxyoctadecanoate + hexadecanoate + H(+)</text>
        <dbReference type="Rhea" id="RHEA:52056"/>
        <dbReference type="ChEBI" id="CHEBI:7896"/>
        <dbReference type="ChEBI" id="CHEBI:15377"/>
        <dbReference type="ChEBI" id="CHEBI:15378"/>
        <dbReference type="ChEBI" id="CHEBI:83677"/>
        <dbReference type="ChEBI" id="CHEBI:84201"/>
    </reaction>
    <physiologicalReaction direction="left-to-right" evidence="15">
        <dbReference type="Rhea" id="RHEA:52057"/>
    </physiologicalReaction>
</comment>
<comment type="catalytic activity">
    <reaction evidence="19">
        <text>12-octadecanoyloxy-octadecanoate + H2O = 12-hydroxyoctadecanoate + octadecanoate + H(+)</text>
        <dbReference type="Rhea" id="RHEA:52080"/>
        <dbReference type="ChEBI" id="CHEBI:15377"/>
        <dbReference type="ChEBI" id="CHEBI:15378"/>
        <dbReference type="ChEBI" id="CHEBI:25629"/>
        <dbReference type="ChEBI" id="CHEBI:84201"/>
        <dbReference type="ChEBI" id="CHEBI:136330"/>
    </reaction>
    <physiologicalReaction direction="left-to-right" evidence="19">
        <dbReference type="Rhea" id="RHEA:52081"/>
    </physiologicalReaction>
</comment>
<dbReference type="EC" id="3.1.1.6" evidence="31"/>
<sequence length="624" mass="69940">MEARRNAACAALIAILCAARLCVSQSDELVVSTKYGAVRGVTRHLAAIKGNITKINRFLGIPFASPPVKKLRFSPPVPPEPWDDVYDATNFKAMCFQDPEYNRMFWTGFSWRQSDDCLYLNIYAPNSTGTKYAVMVYIHGGGYEAGSPIISPGDAIPLWGVVLVTIQYRLGPFGFMSTGDSVAPGNYGMLDQIAALKWVQENIAAFHGDPSRVTIFGESAGGSSVGLLLLSPLSKGLFHYAIALSGVDFSPFAINRVDEAVQLTKKTARNVKCPTHDSTEMMECMRRLKGEEIPVNEINKWRPIVDNIFLEDTPVNLRKANKFHPYPFIAGLTSEEGSYFFSDDFFKNVTFETFKDDAITFYQSVRRFGREGPNFKLAASLKEAIVFHYTPWPDLGDSSGFRAALVDMVTDFSIAAPAHAVLDFHSKQAPSYLYVFSHRSKNRSIPKWKGVGHKDDTPYEFGFPFLDLDKALTQQEYDDVDRNVSNYIITFFTNFAKTGHPTPEPVAGITWSQYNETYPAYMNITAQPRIEYNFHEKSMAFWNSYYPKLLETTSCYQGDTLGSTSSASSLSLFYSAYAIYLTTQSSYNRNLVEVKIVRIPGYAAFGDKIMMSLNYKGFQGIPFY</sequence>
<evidence type="ECO:0000256" key="36">
    <source>
        <dbReference type="ARBA" id="ARBA00082326"/>
    </source>
</evidence>
<comment type="catalytic activity">
    <reaction evidence="26">
        <text>12-(9Z-hexadecenoyloxy)-octadecanoate + H2O = 12-hydroxyoctadecanoate + (9Z)-hexadecenoate + H(+)</text>
        <dbReference type="Rhea" id="RHEA:52072"/>
        <dbReference type="ChEBI" id="CHEBI:15377"/>
        <dbReference type="ChEBI" id="CHEBI:15378"/>
        <dbReference type="ChEBI" id="CHEBI:32372"/>
        <dbReference type="ChEBI" id="CHEBI:84201"/>
        <dbReference type="ChEBI" id="CHEBI:136312"/>
    </reaction>
    <physiologicalReaction direction="left-to-right" evidence="26">
        <dbReference type="Rhea" id="RHEA:52073"/>
    </physiologicalReaction>
</comment>
<evidence type="ECO:0000256" key="22">
    <source>
        <dbReference type="ARBA" id="ARBA00049221"/>
    </source>
</evidence>
<evidence type="ECO:0000256" key="30">
    <source>
        <dbReference type="ARBA" id="ARBA00064516"/>
    </source>
</evidence>
<evidence type="ECO:0000256" key="12">
    <source>
        <dbReference type="ARBA" id="ARBA00033629"/>
    </source>
</evidence>
<dbReference type="InterPro" id="IPR051093">
    <property type="entry name" value="Neuroligin/BSAL"/>
</dbReference>
<comment type="catalytic activity">
    <reaction evidence="20">
        <text>12-(9Z-octadecenoyloxy)-octadecanoate + H2O = 12-hydroxyoctadecanoate + (9Z)-octadecenoate + H(+)</text>
        <dbReference type="Rhea" id="RHEA:52060"/>
        <dbReference type="ChEBI" id="CHEBI:15377"/>
        <dbReference type="ChEBI" id="CHEBI:15378"/>
        <dbReference type="ChEBI" id="CHEBI:30823"/>
        <dbReference type="ChEBI" id="CHEBI:84201"/>
        <dbReference type="ChEBI" id="CHEBI:136302"/>
    </reaction>
    <physiologicalReaction direction="left-to-right" evidence="20">
        <dbReference type="Rhea" id="RHEA:52061"/>
    </physiologicalReaction>
</comment>
<comment type="subunit">
    <text evidence="30">Interacts with CLC.</text>
</comment>
<evidence type="ECO:0000256" key="16">
    <source>
        <dbReference type="ARBA" id="ARBA00047427"/>
    </source>
</evidence>
<keyword evidence="8" id="KW-0442">Lipid degradation</keyword>
<comment type="subcellular location">
    <subcellularLocation>
        <location evidence="2">Secreted</location>
    </subcellularLocation>
</comment>
<dbReference type="InParanoid" id="A7RXL6"/>
<evidence type="ECO:0000256" key="23">
    <source>
        <dbReference type="ARBA" id="ARBA00049290"/>
    </source>
</evidence>
<comment type="catalytic activity">
    <reaction evidence="27">
        <text>an acetyl ester + H2O = an aliphatic alcohol + acetate + H(+)</text>
        <dbReference type="Rhea" id="RHEA:12957"/>
        <dbReference type="ChEBI" id="CHEBI:2571"/>
        <dbReference type="ChEBI" id="CHEBI:15377"/>
        <dbReference type="ChEBI" id="CHEBI:15378"/>
        <dbReference type="ChEBI" id="CHEBI:30089"/>
        <dbReference type="ChEBI" id="CHEBI:47622"/>
        <dbReference type="EC" id="3.1.1.6"/>
    </reaction>
    <physiologicalReaction direction="left-to-right" evidence="27">
        <dbReference type="Rhea" id="RHEA:12958"/>
    </physiologicalReaction>
</comment>
<keyword evidence="10" id="KW-1015">Disulfide bond</keyword>
<feature type="domain" description="Carboxylesterase type B" evidence="38">
    <location>
        <begin position="28"/>
        <end position="542"/>
    </location>
</feature>
<dbReference type="SUPFAM" id="SSF53474">
    <property type="entry name" value="alpha/beta-Hydrolases"/>
    <property type="match status" value="1"/>
</dbReference>
<comment type="catalytic activity">
    <reaction evidence="22">
        <text>9-octadecanoyloxy-octadecanoate + H2O = 9-hydroxy-octadecanoate + octadecanoate + H(+)</text>
        <dbReference type="Rhea" id="RHEA:52096"/>
        <dbReference type="ChEBI" id="CHEBI:15377"/>
        <dbReference type="ChEBI" id="CHEBI:15378"/>
        <dbReference type="ChEBI" id="CHEBI:25629"/>
        <dbReference type="ChEBI" id="CHEBI:136286"/>
        <dbReference type="ChEBI" id="CHEBI:136373"/>
    </reaction>
    <physiologicalReaction direction="left-to-right" evidence="22">
        <dbReference type="Rhea" id="RHEA:52097"/>
    </physiologicalReaction>
</comment>
<evidence type="ECO:0000256" key="27">
    <source>
        <dbReference type="ARBA" id="ARBA00051791"/>
    </source>
</evidence>
<keyword evidence="7" id="KW-0378">Hydrolase</keyword>
<name>A7RXL6_NEMVE</name>
<dbReference type="EC" id="3.1.1.13" evidence="13"/>
<dbReference type="PROSITE" id="PS00941">
    <property type="entry name" value="CARBOXYLESTERASE_B_2"/>
    <property type="match status" value="1"/>
</dbReference>
<evidence type="ECO:0000256" key="28">
    <source>
        <dbReference type="ARBA" id="ARBA00052473"/>
    </source>
</evidence>
<evidence type="ECO:0000256" key="29">
    <source>
        <dbReference type="ARBA" id="ARBA00053019"/>
    </source>
</evidence>
<comment type="catalytic activity">
    <reaction evidence="28">
        <text>5-(9Z-hexadecenoyloxy)-octadecanoate + H2O = 5-hydroxy-octadecanoate + (9Z)-hexadecenoate + H(+)</text>
        <dbReference type="Rhea" id="RHEA:52092"/>
        <dbReference type="ChEBI" id="CHEBI:15377"/>
        <dbReference type="ChEBI" id="CHEBI:15378"/>
        <dbReference type="ChEBI" id="CHEBI:32372"/>
        <dbReference type="ChEBI" id="CHEBI:136369"/>
        <dbReference type="ChEBI" id="CHEBI:136370"/>
    </reaction>
    <physiologicalReaction direction="left-to-right" evidence="28">
        <dbReference type="Rhea" id="RHEA:52093"/>
    </physiologicalReaction>
</comment>
<comment type="similarity">
    <text evidence="3">Belongs to the type-B carboxylesterase/lipase family.</text>
</comment>
<dbReference type="AlphaFoldDB" id="A7RXL6"/>
<comment type="catalytic activity">
    <reaction evidence="21">
        <text>9-(9Z-octadecenoyloxy)-octadecanoate + H2O = 9-hydroxy-octadecanoate + (9Z)-octadecenoate + H(+)</text>
        <dbReference type="Rhea" id="RHEA:52048"/>
        <dbReference type="ChEBI" id="CHEBI:15377"/>
        <dbReference type="ChEBI" id="CHEBI:15378"/>
        <dbReference type="ChEBI" id="CHEBI:30823"/>
        <dbReference type="ChEBI" id="CHEBI:136282"/>
        <dbReference type="ChEBI" id="CHEBI:136286"/>
    </reaction>
    <physiologicalReaction direction="left-to-right" evidence="21">
        <dbReference type="Rhea" id="RHEA:52049"/>
    </physiologicalReaction>
</comment>
<dbReference type="Gene3D" id="3.40.50.1820">
    <property type="entry name" value="alpha/beta hydrolase"/>
    <property type="match status" value="1"/>
</dbReference>
<dbReference type="FunFam" id="3.40.50.1820:FF:000100">
    <property type="entry name" value="Carboxylic ester hydrolase"/>
    <property type="match status" value="1"/>
</dbReference>
<evidence type="ECO:0000256" key="33">
    <source>
        <dbReference type="ARBA" id="ARBA00075760"/>
    </source>
</evidence>
<comment type="catalytic activity">
    <reaction evidence="12">
        <text>a butanoate ester + H2O = an aliphatic alcohol + butanoate + H(+)</text>
        <dbReference type="Rhea" id="RHEA:47348"/>
        <dbReference type="ChEBI" id="CHEBI:2571"/>
        <dbReference type="ChEBI" id="CHEBI:15377"/>
        <dbReference type="ChEBI" id="CHEBI:15378"/>
        <dbReference type="ChEBI" id="CHEBI:17968"/>
        <dbReference type="ChEBI" id="CHEBI:50477"/>
    </reaction>
    <physiologicalReaction direction="left-to-right" evidence="12">
        <dbReference type="Rhea" id="RHEA:47349"/>
    </physiologicalReaction>
</comment>
<feature type="chain" id="PRO_5002713927" description="Bile salt-activated lipase" evidence="37">
    <location>
        <begin position="25"/>
        <end position="624"/>
    </location>
</feature>
<evidence type="ECO:0000256" key="34">
    <source>
        <dbReference type="ARBA" id="ARBA00078987"/>
    </source>
</evidence>
<dbReference type="eggNOG" id="KOG1516">
    <property type="taxonomic scope" value="Eukaryota"/>
</dbReference>
<comment type="catalytic activity">
    <reaction evidence="23">
        <text>1,2,3-trioctanoylglycerol + H2O = dioctanoylglycerol + octanoate + H(+)</text>
        <dbReference type="Rhea" id="RHEA:47864"/>
        <dbReference type="ChEBI" id="CHEBI:15377"/>
        <dbReference type="ChEBI" id="CHEBI:15378"/>
        <dbReference type="ChEBI" id="CHEBI:25646"/>
        <dbReference type="ChEBI" id="CHEBI:76978"/>
        <dbReference type="ChEBI" id="CHEBI:88066"/>
    </reaction>
    <physiologicalReaction direction="left-to-right" evidence="23">
        <dbReference type="Rhea" id="RHEA:47865"/>
    </physiologicalReaction>
</comment>
<dbReference type="InterPro" id="IPR019819">
    <property type="entry name" value="Carboxylesterase_B_CS"/>
</dbReference>